<feature type="compositionally biased region" description="Polar residues" evidence="1">
    <location>
        <begin position="58"/>
        <end position="71"/>
    </location>
</feature>
<evidence type="ECO:0000313" key="3">
    <source>
        <dbReference type="Proteomes" id="UP000324800"/>
    </source>
</evidence>
<name>A0A5J4UW24_9EUKA</name>
<sequence length="238" mass="25328">MQYNRHQEQQLKILVYNSGDIIPDQVTPVSDVTPLADSGTGVAGTSNEYSREDHRNPLQVSTSLPSKDTSVGTIGTASSYAKSDHQHPIQTVDTIPISYSADGSYATSHEDGLRISRSATVTGNSSIQLEYSRTSNTGLIEGQWEIFTPPNTAKIIPYGFIIAVASQAGDNTRGIQISTNGNTLTFNGNGLVDVGTIGNNAQNPLGFTIVKAGQEGQVDRGLQISADRNTLTFNGIVL</sequence>
<evidence type="ECO:0000256" key="1">
    <source>
        <dbReference type="SAM" id="MobiDB-lite"/>
    </source>
</evidence>
<dbReference type="Proteomes" id="UP000324800">
    <property type="component" value="Unassembled WGS sequence"/>
</dbReference>
<dbReference type="AlphaFoldDB" id="A0A5J4UW24"/>
<reference evidence="2 3" key="1">
    <citation type="submission" date="2019-03" db="EMBL/GenBank/DDBJ databases">
        <title>Single cell metagenomics reveals metabolic interactions within the superorganism composed of flagellate Streblomastix strix and complex community of Bacteroidetes bacteria on its surface.</title>
        <authorList>
            <person name="Treitli S.C."/>
            <person name="Kolisko M."/>
            <person name="Husnik F."/>
            <person name="Keeling P."/>
            <person name="Hampl V."/>
        </authorList>
    </citation>
    <scope>NUCLEOTIDE SEQUENCE [LARGE SCALE GENOMIC DNA]</scope>
    <source>
        <strain evidence="2">ST1C</strain>
    </source>
</reference>
<dbReference type="EMBL" id="SNRW01011922">
    <property type="protein sequence ID" value="KAA6374513.1"/>
    <property type="molecule type" value="Genomic_DNA"/>
</dbReference>
<gene>
    <name evidence="2" type="ORF">EZS28_029961</name>
</gene>
<comment type="caution">
    <text evidence="2">The sequence shown here is derived from an EMBL/GenBank/DDBJ whole genome shotgun (WGS) entry which is preliminary data.</text>
</comment>
<evidence type="ECO:0000313" key="2">
    <source>
        <dbReference type="EMBL" id="KAA6374513.1"/>
    </source>
</evidence>
<protein>
    <submittedName>
        <fullName evidence="2">Uncharacterized protein</fullName>
    </submittedName>
</protein>
<organism evidence="2 3">
    <name type="scientific">Streblomastix strix</name>
    <dbReference type="NCBI Taxonomy" id="222440"/>
    <lineage>
        <taxon>Eukaryota</taxon>
        <taxon>Metamonada</taxon>
        <taxon>Preaxostyla</taxon>
        <taxon>Oxymonadida</taxon>
        <taxon>Streblomastigidae</taxon>
        <taxon>Streblomastix</taxon>
    </lineage>
</organism>
<accession>A0A5J4UW24</accession>
<feature type="region of interest" description="Disordered" evidence="1">
    <location>
        <begin position="32"/>
        <end position="71"/>
    </location>
</feature>
<proteinExistence type="predicted"/>